<proteinExistence type="predicted"/>
<organism evidence="1 2">
    <name type="scientific">Naematelia encephala</name>
    <dbReference type="NCBI Taxonomy" id="71784"/>
    <lineage>
        <taxon>Eukaryota</taxon>
        <taxon>Fungi</taxon>
        <taxon>Dikarya</taxon>
        <taxon>Basidiomycota</taxon>
        <taxon>Agaricomycotina</taxon>
        <taxon>Tremellomycetes</taxon>
        <taxon>Tremellales</taxon>
        <taxon>Naemateliaceae</taxon>
        <taxon>Naematelia</taxon>
    </lineage>
</organism>
<dbReference type="Proteomes" id="UP000193986">
    <property type="component" value="Unassembled WGS sequence"/>
</dbReference>
<sequence length="60" mass="6753">MYSVIAPVSYSPAGPLITSYPYTSYYGMYSPLARYGYGPNYGVGWGSWYAPYGYMSGTYW</sequence>
<name>A0A1Y2BAR3_9TREE</name>
<protein>
    <submittedName>
        <fullName evidence="1">Uncharacterized protein</fullName>
    </submittedName>
</protein>
<dbReference type="AlphaFoldDB" id="A0A1Y2BAR3"/>
<evidence type="ECO:0000313" key="2">
    <source>
        <dbReference type="Proteomes" id="UP000193986"/>
    </source>
</evidence>
<gene>
    <name evidence="1" type="ORF">BCR39DRAFT_524693</name>
</gene>
<reference evidence="1 2" key="1">
    <citation type="submission" date="2016-07" db="EMBL/GenBank/DDBJ databases">
        <title>Pervasive Adenine N6-methylation of Active Genes in Fungi.</title>
        <authorList>
            <consortium name="DOE Joint Genome Institute"/>
            <person name="Mondo S.J."/>
            <person name="Dannebaum R.O."/>
            <person name="Kuo R.C."/>
            <person name="Labutti K."/>
            <person name="Haridas S."/>
            <person name="Kuo A."/>
            <person name="Salamov A."/>
            <person name="Ahrendt S.R."/>
            <person name="Lipzen A."/>
            <person name="Sullivan W."/>
            <person name="Andreopoulos W.B."/>
            <person name="Clum A."/>
            <person name="Lindquist E."/>
            <person name="Daum C."/>
            <person name="Ramamoorthy G.K."/>
            <person name="Gryganskyi A."/>
            <person name="Culley D."/>
            <person name="Magnuson J.K."/>
            <person name="James T.Y."/>
            <person name="O'Malley M.A."/>
            <person name="Stajich J.E."/>
            <person name="Spatafora J.W."/>
            <person name="Visel A."/>
            <person name="Grigoriev I.V."/>
        </authorList>
    </citation>
    <scope>NUCLEOTIDE SEQUENCE [LARGE SCALE GENOMIC DNA]</scope>
    <source>
        <strain evidence="1 2">68-887.2</strain>
    </source>
</reference>
<accession>A0A1Y2BAR3</accession>
<evidence type="ECO:0000313" key="1">
    <source>
        <dbReference type="EMBL" id="ORY31938.1"/>
    </source>
</evidence>
<dbReference type="InParanoid" id="A0A1Y2BAR3"/>
<dbReference type="EMBL" id="MCFC01000012">
    <property type="protein sequence ID" value="ORY31938.1"/>
    <property type="molecule type" value="Genomic_DNA"/>
</dbReference>
<comment type="caution">
    <text evidence="1">The sequence shown here is derived from an EMBL/GenBank/DDBJ whole genome shotgun (WGS) entry which is preliminary data.</text>
</comment>
<keyword evidence="2" id="KW-1185">Reference proteome</keyword>